<gene>
    <name evidence="2" type="ORF">VSH64_44390</name>
</gene>
<dbReference type="Proteomes" id="UP001330812">
    <property type="component" value="Chromosome"/>
</dbReference>
<dbReference type="RefSeq" id="WP_326568715.1">
    <property type="nucleotide sequence ID" value="NZ_CP142149.1"/>
</dbReference>
<feature type="domain" description="OmpA-like" evidence="1">
    <location>
        <begin position="290"/>
        <end position="371"/>
    </location>
</feature>
<name>A0ABZ1I5W9_9PSEU</name>
<evidence type="ECO:0000313" key="2">
    <source>
        <dbReference type="EMBL" id="WSE29757.1"/>
    </source>
</evidence>
<evidence type="ECO:0000259" key="1">
    <source>
        <dbReference type="Pfam" id="PF00691"/>
    </source>
</evidence>
<proteinExistence type="predicted"/>
<dbReference type="Gene3D" id="3.30.1330.60">
    <property type="entry name" value="OmpA-like domain"/>
    <property type="match status" value="1"/>
</dbReference>
<dbReference type="EMBL" id="CP142149">
    <property type="protein sequence ID" value="WSE29757.1"/>
    <property type="molecule type" value="Genomic_DNA"/>
</dbReference>
<dbReference type="SUPFAM" id="SSF103088">
    <property type="entry name" value="OmpA-like"/>
    <property type="match status" value="1"/>
</dbReference>
<organism evidence="2 3">
    <name type="scientific">Amycolatopsis rhabdoformis</name>
    <dbReference type="NCBI Taxonomy" id="1448059"/>
    <lineage>
        <taxon>Bacteria</taxon>
        <taxon>Bacillati</taxon>
        <taxon>Actinomycetota</taxon>
        <taxon>Actinomycetes</taxon>
        <taxon>Pseudonocardiales</taxon>
        <taxon>Pseudonocardiaceae</taxon>
        <taxon>Amycolatopsis</taxon>
    </lineage>
</organism>
<sequence>MRSAQARRAIVTKAAIAVGGLSVLLAGCAIPARSFTPTGGERVVVVVSGTANEPKPFATPAAEKILRDAANSTDVSAQGSGKSSVALISAADGSETPAIVLTPRRADGALEHGLNRPTLIDDNVRKAADVIGATAAHRAGLDLLGGIDLAVRGIDPGTLVVDSSGLATAGAFDLRQVGWNADPATISRQLAAAGQLPDLTGWHVLFTGLGAVAGAQPPLPTPARDKLAAYWKALCQAAHAASCDLDQTRVPAHRPESTVATPVVPVPGVQSVVGPSGRVSTTVSDSALGFAGDSAGLSPAARDLLRSLAESITARLADRPQATVTVRGYAADPPGSTPAGRQELAALRARVVAGALTASGVTNHLDVAGIGTEPGATAIVGGRFDEPTAARLRRVEITY</sequence>
<dbReference type="PROSITE" id="PS51257">
    <property type="entry name" value="PROKAR_LIPOPROTEIN"/>
    <property type="match status" value="1"/>
</dbReference>
<dbReference type="InterPro" id="IPR036737">
    <property type="entry name" value="OmpA-like_sf"/>
</dbReference>
<dbReference type="Pfam" id="PF00691">
    <property type="entry name" value="OmpA"/>
    <property type="match status" value="1"/>
</dbReference>
<evidence type="ECO:0000313" key="3">
    <source>
        <dbReference type="Proteomes" id="UP001330812"/>
    </source>
</evidence>
<reference evidence="2 3" key="1">
    <citation type="journal article" date="2015" name="Int. J. Syst. Evol. Microbiol.">
        <title>Amycolatopsis rhabdoformis sp. nov., an actinomycete isolated from a tropical forest soil.</title>
        <authorList>
            <person name="Souza W.R."/>
            <person name="Silva R.E."/>
            <person name="Goodfellow M."/>
            <person name="Busarakam K."/>
            <person name="Figueiro F.S."/>
            <person name="Ferreira D."/>
            <person name="Rodrigues-Filho E."/>
            <person name="Moraes L.A.B."/>
            <person name="Zucchi T.D."/>
        </authorList>
    </citation>
    <scope>NUCLEOTIDE SEQUENCE [LARGE SCALE GENOMIC DNA]</scope>
    <source>
        <strain evidence="2 3">NCIMB 14900</strain>
    </source>
</reference>
<dbReference type="InterPro" id="IPR006665">
    <property type="entry name" value="OmpA-like"/>
</dbReference>
<accession>A0ABZ1I5W9</accession>
<keyword evidence="3" id="KW-1185">Reference proteome</keyword>
<protein>
    <submittedName>
        <fullName evidence="2">OmpA family protein</fullName>
    </submittedName>
</protein>